<comment type="subcellular location">
    <subcellularLocation>
        <location evidence="1">Cell membrane</location>
    </subcellularLocation>
</comment>
<dbReference type="KEGG" id="dap:Dacet_0868"/>
<dbReference type="GO" id="GO:0005886">
    <property type="term" value="C:plasma membrane"/>
    <property type="evidence" value="ECO:0007669"/>
    <property type="project" value="UniProtKB-SubCell"/>
</dbReference>
<evidence type="ECO:0000256" key="6">
    <source>
        <dbReference type="ARBA" id="ARBA00023136"/>
    </source>
</evidence>
<dbReference type="HOGENOM" id="CLU_033147_0_0_0"/>
<dbReference type="AlphaFoldDB" id="D4H602"/>
<keyword evidence="2" id="KW-1003">Cell membrane</keyword>
<keyword evidence="3" id="KW-0479">Metal-binding</keyword>
<protein>
    <submittedName>
        <fullName evidence="9">4Fe-4S ferredoxin iron-sulfur binding domain protein</fullName>
    </submittedName>
</protein>
<evidence type="ECO:0000256" key="2">
    <source>
        <dbReference type="ARBA" id="ARBA00022475"/>
    </source>
</evidence>
<keyword evidence="7" id="KW-0812">Transmembrane</keyword>
<dbReference type="STRING" id="522772.Dacet_0868"/>
<feature type="transmembrane region" description="Helical" evidence="7">
    <location>
        <begin position="271"/>
        <end position="293"/>
    </location>
</feature>
<accession>D4H602</accession>
<evidence type="ECO:0000256" key="7">
    <source>
        <dbReference type="SAM" id="Phobius"/>
    </source>
</evidence>
<reference evidence="9 10" key="1">
    <citation type="journal article" date="2010" name="Stand. Genomic Sci.">
        <title>Complete genome sequence of Denitrovibrio acetiphilus type strain (N2460).</title>
        <authorList>
            <person name="Kiss H."/>
            <person name="Lang E."/>
            <person name="Lapidus A."/>
            <person name="Copeland A."/>
            <person name="Nolan M."/>
            <person name="Glavina Del Rio T."/>
            <person name="Chen F."/>
            <person name="Lucas S."/>
            <person name="Tice H."/>
            <person name="Cheng J.F."/>
            <person name="Han C."/>
            <person name="Goodwin L."/>
            <person name="Pitluck S."/>
            <person name="Liolios K."/>
            <person name="Pati A."/>
            <person name="Ivanova N."/>
            <person name="Mavromatis K."/>
            <person name="Chen A."/>
            <person name="Palaniappan K."/>
            <person name="Land M."/>
            <person name="Hauser L."/>
            <person name="Chang Y.J."/>
            <person name="Jeffries C.D."/>
            <person name="Detter J.C."/>
            <person name="Brettin T."/>
            <person name="Spring S."/>
            <person name="Rohde M."/>
            <person name="Goker M."/>
            <person name="Woyke T."/>
            <person name="Bristow J."/>
            <person name="Eisen J.A."/>
            <person name="Markowitz V."/>
            <person name="Hugenholtz P."/>
            <person name="Kyrpides N.C."/>
            <person name="Klenk H.P."/>
        </authorList>
    </citation>
    <scope>NUCLEOTIDE SEQUENCE [LARGE SCALE GENOMIC DNA]</scope>
    <source>
        <strain evidence="10">DSM 12809 / NBRC 114555 / N2460</strain>
    </source>
</reference>
<keyword evidence="6 7" id="KW-0472">Membrane</keyword>
<dbReference type="PaxDb" id="522772-Dacet_0868"/>
<feature type="transmembrane region" description="Helical" evidence="7">
    <location>
        <begin position="115"/>
        <end position="140"/>
    </location>
</feature>
<evidence type="ECO:0000313" key="9">
    <source>
        <dbReference type="EMBL" id="ADD67648.1"/>
    </source>
</evidence>
<evidence type="ECO:0000256" key="4">
    <source>
        <dbReference type="ARBA" id="ARBA00023004"/>
    </source>
</evidence>
<feature type="domain" description="4Fe-4S ferredoxin-type" evidence="8">
    <location>
        <begin position="209"/>
        <end position="237"/>
    </location>
</feature>
<evidence type="ECO:0000259" key="8">
    <source>
        <dbReference type="PROSITE" id="PS51379"/>
    </source>
</evidence>
<keyword evidence="5" id="KW-0411">Iron-sulfur</keyword>
<dbReference type="Proteomes" id="UP000002012">
    <property type="component" value="Chromosome"/>
</dbReference>
<dbReference type="OrthoDB" id="9784262at2"/>
<dbReference type="EMBL" id="CP001968">
    <property type="protein sequence ID" value="ADD67648.1"/>
    <property type="molecule type" value="Genomic_DNA"/>
</dbReference>
<dbReference type="SUPFAM" id="SSF54862">
    <property type="entry name" value="4Fe-4S ferredoxins"/>
    <property type="match status" value="1"/>
</dbReference>
<dbReference type="PROSITE" id="PS51379">
    <property type="entry name" value="4FE4S_FER_2"/>
    <property type="match status" value="1"/>
</dbReference>
<name>D4H602_DENA2</name>
<keyword evidence="7" id="KW-1133">Transmembrane helix</keyword>
<evidence type="ECO:0000256" key="1">
    <source>
        <dbReference type="ARBA" id="ARBA00004236"/>
    </source>
</evidence>
<feature type="transmembrane region" description="Helical" evidence="7">
    <location>
        <begin position="188"/>
        <end position="206"/>
    </location>
</feature>
<keyword evidence="4" id="KW-0408">Iron</keyword>
<feature type="transmembrane region" description="Helical" evidence="7">
    <location>
        <begin position="160"/>
        <end position="181"/>
    </location>
</feature>
<dbReference type="GO" id="GO:0046872">
    <property type="term" value="F:metal ion binding"/>
    <property type="evidence" value="ECO:0007669"/>
    <property type="project" value="UniProtKB-KW"/>
</dbReference>
<dbReference type="InterPro" id="IPR052378">
    <property type="entry name" value="NosR_regulator"/>
</dbReference>
<sequence length="314" mass="35407">MNKRRFFIQLIFLVVIITGGVRFMIYIQELKQGIMTGTRPGVVEGFLPISALMSFKKFIMTGAYDFIHPAGLTLFIFIILVSIIFKKSFCSHICPVGFISESISLLSKKIRINKYLFHILTVVKYGILGFFGYMILWQMSVRSIDSFLKAPFNIVADAKMMYFFMPPSRTTIIVLAVVLLLTLISKNVWCRLLCPYGALLGLISILSPFKVKRDASACVDCRKCTAVCPNDIQVHQKGRIDSPECFGCFDCVSNRHNDECLRVTGGLKHSYLPYIIAGLLAVTVISAMSAGYWKSSVSNEQYRRYLNVINQVGH</sequence>
<evidence type="ECO:0000313" key="10">
    <source>
        <dbReference type="Proteomes" id="UP000002012"/>
    </source>
</evidence>
<dbReference type="PANTHER" id="PTHR30224:SF4">
    <property type="entry name" value="ELECTRON TRANSPORT PROTEIN YCCM-RELATED"/>
    <property type="match status" value="1"/>
</dbReference>
<keyword evidence="10" id="KW-1185">Reference proteome</keyword>
<dbReference type="Gene3D" id="3.30.70.20">
    <property type="match status" value="1"/>
</dbReference>
<dbReference type="PROSITE" id="PS00198">
    <property type="entry name" value="4FE4S_FER_1"/>
    <property type="match status" value="1"/>
</dbReference>
<dbReference type="FunCoup" id="D4H602">
    <property type="interactions" value="32"/>
</dbReference>
<evidence type="ECO:0000256" key="5">
    <source>
        <dbReference type="ARBA" id="ARBA00023014"/>
    </source>
</evidence>
<dbReference type="InParanoid" id="D4H602"/>
<dbReference type="GO" id="GO:0051536">
    <property type="term" value="F:iron-sulfur cluster binding"/>
    <property type="evidence" value="ECO:0007669"/>
    <property type="project" value="UniProtKB-KW"/>
</dbReference>
<dbReference type="InterPro" id="IPR017900">
    <property type="entry name" value="4Fe4S_Fe_S_CS"/>
</dbReference>
<dbReference type="Pfam" id="PF12801">
    <property type="entry name" value="Fer4_5"/>
    <property type="match status" value="2"/>
</dbReference>
<dbReference type="eggNOG" id="COG0348">
    <property type="taxonomic scope" value="Bacteria"/>
</dbReference>
<gene>
    <name evidence="9" type="ordered locus">Dacet_0868</name>
</gene>
<organism evidence="9 10">
    <name type="scientific">Denitrovibrio acetiphilus (strain DSM 12809 / NBRC 114555 / N2460)</name>
    <dbReference type="NCBI Taxonomy" id="522772"/>
    <lineage>
        <taxon>Bacteria</taxon>
        <taxon>Pseudomonadati</taxon>
        <taxon>Deferribacterota</taxon>
        <taxon>Deferribacteres</taxon>
        <taxon>Deferribacterales</taxon>
        <taxon>Geovibrionaceae</taxon>
        <taxon>Denitrovibrio</taxon>
    </lineage>
</organism>
<feature type="transmembrane region" description="Helical" evidence="7">
    <location>
        <begin position="7"/>
        <end position="27"/>
    </location>
</feature>
<dbReference type="RefSeq" id="WP_013010179.1">
    <property type="nucleotide sequence ID" value="NC_013943.1"/>
</dbReference>
<feature type="transmembrane region" description="Helical" evidence="7">
    <location>
        <begin position="66"/>
        <end position="85"/>
    </location>
</feature>
<evidence type="ECO:0000256" key="3">
    <source>
        <dbReference type="ARBA" id="ARBA00022723"/>
    </source>
</evidence>
<proteinExistence type="predicted"/>
<dbReference type="PANTHER" id="PTHR30224">
    <property type="entry name" value="ELECTRON TRANSPORT PROTEIN"/>
    <property type="match status" value="1"/>
</dbReference>
<dbReference type="InterPro" id="IPR017896">
    <property type="entry name" value="4Fe4S_Fe-S-bd"/>
</dbReference>